<proteinExistence type="predicted"/>
<organism evidence="1">
    <name type="scientific">marine sediment metagenome</name>
    <dbReference type="NCBI Taxonomy" id="412755"/>
    <lineage>
        <taxon>unclassified sequences</taxon>
        <taxon>metagenomes</taxon>
        <taxon>ecological metagenomes</taxon>
    </lineage>
</organism>
<reference evidence="1" key="1">
    <citation type="journal article" date="2014" name="Front. Microbiol.">
        <title>High frequency of phylogenetically diverse reductive dehalogenase-homologous genes in deep subseafloor sedimentary metagenomes.</title>
        <authorList>
            <person name="Kawai M."/>
            <person name="Futagami T."/>
            <person name="Toyoda A."/>
            <person name="Takaki Y."/>
            <person name="Nishi S."/>
            <person name="Hori S."/>
            <person name="Arai W."/>
            <person name="Tsubouchi T."/>
            <person name="Morono Y."/>
            <person name="Uchiyama I."/>
            <person name="Ito T."/>
            <person name="Fujiyama A."/>
            <person name="Inagaki F."/>
            <person name="Takami H."/>
        </authorList>
    </citation>
    <scope>NUCLEOTIDE SEQUENCE</scope>
    <source>
        <strain evidence="1">Expedition CK06-06</strain>
    </source>
</reference>
<dbReference type="EMBL" id="BARV01006594">
    <property type="protein sequence ID" value="GAI14929.1"/>
    <property type="molecule type" value="Genomic_DNA"/>
</dbReference>
<comment type="caution">
    <text evidence="1">The sequence shown here is derived from an EMBL/GenBank/DDBJ whole genome shotgun (WGS) entry which is preliminary data.</text>
</comment>
<sequence>MIKDGQVLIAIFRPLRISKTWVTSPGATRTHPVSYTVGGEGIIIPADVSLASCGADKLAFLVGAQPAVTPLIYGDTAFISTELAFGSPLCPWRLPWETERTPCGTVSLLNAGKNPSKVPANAIQA</sequence>
<evidence type="ECO:0000313" key="1">
    <source>
        <dbReference type="EMBL" id="GAI14929.1"/>
    </source>
</evidence>
<gene>
    <name evidence="1" type="ORF">S06H3_13502</name>
</gene>
<dbReference type="AlphaFoldDB" id="X1N8G3"/>
<name>X1N8G3_9ZZZZ</name>
<accession>X1N8G3</accession>
<protein>
    <submittedName>
        <fullName evidence="1">Uncharacterized protein</fullName>
    </submittedName>
</protein>